<dbReference type="InterPro" id="IPR000160">
    <property type="entry name" value="GGDEF_dom"/>
</dbReference>
<dbReference type="Gene3D" id="3.20.20.450">
    <property type="entry name" value="EAL domain"/>
    <property type="match status" value="1"/>
</dbReference>
<dbReference type="SMART" id="SM00267">
    <property type="entry name" value="GGDEF"/>
    <property type="match status" value="2"/>
</dbReference>
<dbReference type="SUPFAM" id="SSF55785">
    <property type="entry name" value="PYP-like sensor domain (PAS domain)"/>
    <property type="match status" value="5"/>
</dbReference>
<proteinExistence type="predicted"/>
<protein>
    <submittedName>
        <fullName evidence="5">Diguanylate cyclase</fullName>
    </submittedName>
</protein>
<feature type="domain" description="EAL" evidence="3">
    <location>
        <begin position="413"/>
        <end position="668"/>
    </location>
</feature>
<feature type="domain" description="PAC" evidence="2">
    <location>
        <begin position="1053"/>
        <end position="1104"/>
    </location>
</feature>
<dbReference type="PROSITE" id="PS50887">
    <property type="entry name" value="GGDEF"/>
    <property type="match status" value="2"/>
</dbReference>
<organism evidence="5 6">
    <name type="scientific">[Eubacterium] hominis</name>
    <dbReference type="NCBI Taxonomy" id="2764325"/>
    <lineage>
        <taxon>Bacteria</taxon>
        <taxon>Bacillati</taxon>
        <taxon>Bacillota</taxon>
        <taxon>Erysipelotrichia</taxon>
        <taxon>Erysipelotrichales</taxon>
        <taxon>Erysipelotrichaceae</taxon>
        <taxon>Amedibacillus</taxon>
    </lineage>
</organism>
<dbReference type="NCBIfam" id="TIGR00254">
    <property type="entry name" value="GGDEF"/>
    <property type="match status" value="2"/>
</dbReference>
<accession>A0A7G9GIQ9</accession>
<dbReference type="SUPFAM" id="SSF55073">
    <property type="entry name" value="Nucleotide cyclase"/>
    <property type="match status" value="2"/>
</dbReference>
<dbReference type="Gene3D" id="3.30.450.20">
    <property type="entry name" value="PAS domain"/>
    <property type="match status" value="6"/>
</dbReference>
<evidence type="ECO:0000259" key="4">
    <source>
        <dbReference type="PROSITE" id="PS50887"/>
    </source>
</evidence>
<dbReference type="PROSITE" id="PS50113">
    <property type="entry name" value="PAC"/>
    <property type="match status" value="3"/>
</dbReference>
<dbReference type="InterPro" id="IPR000700">
    <property type="entry name" value="PAS-assoc_C"/>
</dbReference>
<dbReference type="InterPro" id="IPR029787">
    <property type="entry name" value="Nucleotide_cyclase"/>
</dbReference>
<dbReference type="FunFam" id="3.30.70.270:FF:000001">
    <property type="entry name" value="Diguanylate cyclase domain protein"/>
    <property type="match status" value="1"/>
</dbReference>
<dbReference type="SMART" id="SM00052">
    <property type="entry name" value="EAL"/>
    <property type="match status" value="1"/>
</dbReference>
<dbReference type="CDD" id="cd01948">
    <property type="entry name" value="EAL"/>
    <property type="match status" value="1"/>
</dbReference>
<reference evidence="5 6" key="1">
    <citation type="submission" date="2020-08" db="EMBL/GenBank/DDBJ databases">
        <authorList>
            <person name="Liu C."/>
            <person name="Sun Q."/>
        </authorList>
    </citation>
    <scope>NUCLEOTIDE SEQUENCE [LARGE SCALE GENOMIC DNA]</scope>
    <source>
        <strain evidence="5 6">NSJ-61</strain>
    </source>
</reference>
<dbReference type="Gene3D" id="3.30.70.270">
    <property type="match status" value="2"/>
</dbReference>
<dbReference type="PROSITE" id="PS50883">
    <property type="entry name" value="EAL"/>
    <property type="match status" value="1"/>
</dbReference>
<evidence type="ECO:0000313" key="5">
    <source>
        <dbReference type="EMBL" id="QNM10691.1"/>
    </source>
</evidence>
<dbReference type="InterPro" id="IPR043128">
    <property type="entry name" value="Rev_trsase/Diguanyl_cyclase"/>
</dbReference>
<feature type="domain" description="PAC" evidence="2">
    <location>
        <begin position="1433"/>
        <end position="1488"/>
    </location>
</feature>
<dbReference type="NCBIfam" id="TIGR00229">
    <property type="entry name" value="sensory_box"/>
    <property type="match status" value="1"/>
</dbReference>
<dbReference type="InterPro" id="IPR001633">
    <property type="entry name" value="EAL_dom"/>
</dbReference>
<dbReference type="KEGG" id="ehn:H9Q80_10330"/>
<dbReference type="InterPro" id="IPR052155">
    <property type="entry name" value="Biofilm_reg_signaling"/>
</dbReference>
<dbReference type="PANTHER" id="PTHR44757">
    <property type="entry name" value="DIGUANYLATE CYCLASE DGCP"/>
    <property type="match status" value="1"/>
</dbReference>
<evidence type="ECO:0000259" key="3">
    <source>
        <dbReference type="PROSITE" id="PS50883"/>
    </source>
</evidence>
<gene>
    <name evidence="5" type="ORF">H9Q80_10330</name>
</gene>
<dbReference type="Pfam" id="PF00563">
    <property type="entry name" value="EAL"/>
    <property type="match status" value="1"/>
</dbReference>
<dbReference type="Pfam" id="PF08447">
    <property type="entry name" value="PAS_3"/>
    <property type="match status" value="3"/>
</dbReference>
<evidence type="ECO:0000259" key="2">
    <source>
        <dbReference type="PROSITE" id="PS50113"/>
    </source>
</evidence>
<dbReference type="CDD" id="cd00130">
    <property type="entry name" value="PAS"/>
    <property type="match status" value="2"/>
</dbReference>
<dbReference type="InterPro" id="IPR035919">
    <property type="entry name" value="EAL_sf"/>
</dbReference>
<dbReference type="Pfam" id="PF00990">
    <property type="entry name" value="GGDEF"/>
    <property type="match status" value="2"/>
</dbReference>
<feature type="domain" description="GGDEF" evidence="4">
    <location>
        <begin position="1522"/>
        <end position="1653"/>
    </location>
</feature>
<evidence type="ECO:0000259" key="1">
    <source>
        <dbReference type="PROSITE" id="PS50112"/>
    </source>
</evidence>
<name>A0A7G9GIQ9_9FIRM</name>
<dbReference type="InterPro" id="IPR035965">
    <property type="entry name" value="PAS-like_dom_sf"/>
</dbReference>
<dbReference type="InterPro" id="IPR013655">
    <property type="entry name" value="PAS_fold_3"/>
</dbReference>
<dbReference type="CDD" id="cd01949">
    <property type="entry name" value="GGDEF"/>
    <property type="match status" value="2"/>
</dbReference>
<dbReference type="RefSeq" id="WP_117454480.1">
    <property type="nucleotide sequence ID" value="NZ_CP060636.1"/>
</dbReference>
<feature type="domain" description="GGDEF" evidence="4">
    <location>
        <begin position="276"/>
        <end position="404"/>
    </location>
</feature>
<keyword evidence="6" id="KW-1185">Reference proteome</keyword>
<dbReference type="Proteomes" id="UP000515856">
    <property type="component" value="Chromosome"/>
</dbReference>
<dbReference type="PROSITE" id="PS50112">
    <property type="entry name" value="PAS"/>
    <property type="match status" value="1"/>
</dbReference>
<dbReference type="SUPFAM" id="SSF141868">
    <property type="entry name" value="EAL domain-like"/>
    <property type="match status" value="1"/>
</dbReference>
<dbReference type="PANTHER" id="PTHR44757:SF2">
    <property type="entry name" value="BIOFILM ARCHITECTURE MAINTENANCE PROTEIN MBAA"/>
    <property type="match status" value="1"/>
</dbReference>
<sequence>MGKQQYKDFQEGVFVINEDYHIVYMDEGIKYNFPLCRMGEQCFSSLRMQHTPCRDCPIHLNHLIRTQTTSNFMLYYPELKRWLIYNMIHVQWPKEGNCVLISLKSVLNAQHIVNLKMNKEANYEEAFELNLKKHTYTSLYLEEDNKIATEGNLDNFIQTICYKSIHPHDQKEFMDFFYLATMNQRLEHMGFINKEFRVLYNKDEYRWMSFYITPVTKLLEQQMCLLFVIDAERQYVVEQTTAENALYQMLDPLTGLYNASTFHKMVRERLKEEKDQSYGIVNIDIEHFKLFNDWYGTEEGDKLLIYIAEKIKSKTGTCRGIGARFGGDDFMMLLPEKYCNVKVIEKEIFAWMQGYASDVKFLPTGGIYIIEDHDISVTLMCDRATLALNSVKGNYATRVAFYNGTMKQKLENEQEILFGVKHGLENEEFEVYYQPQCNARTNKIIGAEALVRWNHPQKGMLAPLSFIPILESSGFISKLDYYVWEHVCKLLHERIKANLEVVPISVNVSRMDIYQYHITEVFLELIKKYELPANILEIEITESAYTENYDSLIESVTELRKAGFIVLMDDFGSGYSSLNMLKDMEVDVLKIDMKFLEMNEISEMKGSGILESIVQMGKWLGLRLIAEGVETQKQIENLLSLDCEYVQGYYYYKPMSTKDFISLLNQKDKIDTRGILAKKLPTIQLDDLFHKDITSEAMLNNLLGGIALYELIDGDKLEIRMVNNTYYHITGCNSVDLNERKENILKQIHPDDVPMVMEIFHNAEKSPMLGASGVFRRYRLNGELMWMHMRLFFLRTQGNSKLFYGAISDYSEMVNLKNGMLRLLDTIPGDVLEFKVKDNKIVSRHVVCAGLAAQHGYDKAEYRELIAVDGSHTLIYEEDRKRVMDIMTNPMKWAEHEGIEFRDVAKDGSILWLEISVHYAGSEEGVDIYDTLCTDVTAIKKQEKELLDSQNVLQSILGISNAKGSKVSLAMKNKEYAAYLFANSMSGGIIAGYCDEGFTLYFANDEIISLLGFDSYQDFYDGINGKLMNTIYIEDRNRVKRDIGDNFYEGYEYTVNYRMVRKNNSLLWVINRGRVIKAENDQLAVISYCIDISEKMNTQMELRKAQEDINLLNSLVPGGYHQCYDKPDFPIKHVSDRFLDMIGYTKEELELNFDNKYINLIYPADRELMRETVRYSRGNQGLFTGEYRLYTANGIIWVRDQTRIIIEDNECFFAGIIEDITDIINMKQKLETIVANTPGDVFCIENNEIYFYSFNLSKTMGYSHEEYKQQIIETKGTCFTDPRDKKMVHEAIFNARKTKQDIDLMFRSITKNKETRYIHMIAMNRGLYEGDLLYYGIMMDATALINKEQELNITQQMYESIIHQANLSVWEYEAKRDILTINEDGLKQICTMNPNNAVKNYNNYILSDFLKRDYNRYSGCKSLELLKNKILKHKFNEEIIEVMLFSNLHRWVKLTCEPIFDENGELIKVIGYLQNISKQVEKETLAKEEKKYAQFDSLTGIYNRRMGELMMRNALALCSSKQKYALMMIDLDDFKQINDQYGHLQGDRVLREIASVIMTHMGNGDIFCRYGGDEFLVLMKYQQLDAIKQKINAIQNSLAKCCTLQGNENVYISIGVATAPMHGMNLQVLYEKADKALYRAKLNGKNQYYIYAE</sequence>
<feature type="domain" description="PAC" evidence="2">
    <location>
        <begin position="897"/>
        <end position="948"/>
    </location>
</feature>
<dbReference type="EMBL" id="CP060636">
    <property type="protein sequence ID" value="QNM10691.1"/>
    <property type="molecule type" value="Genomic_DNA"/>
</dbReference>
<evidence type="ECO:0000313" key="6">
    <source>
        <dbReference type="Proteomes" id="UP000515856"/>
    </source>
</evidence>
<dbReference type="InterPro" id="IPR001610">
    <property type="entry name" value="PAC"/>
</dbReference>
<dbReference type="InterPro" id="IPR000014">
    <property type="entry name" value="PAS"/>
</dbReference>
<feature type="domain" description="PAS" evidence="1">
    <location>
        <begin position="1131"/>
        <end position="1180"/>
    </location>
</feature>
<dbReference type="SMART" id="SM00086">
    <property type="entry name" value="PAC"/>
    <property type="match status" value="5"/>
</dbReference>
<dbReference type="Pfam" id="PF13426">
    <property type="entry name" value="PAS_9"/>
    <property type="match status" value="1"/>
</dbReference>